<dbReference type="Proteomes" id="UP001629113">
    <property type="component" value="Unassembled WGS sequence"/>
</dbReference>
<comment type="caution">
    <text evidence="1">The sequence shown here is derived from an EMBL/GenBank/DDBJ whole genome shotgun (WGS) entry which is preliminary data.</text>
</comment>
<dbReference type="EMBL" id="JBFCZG010000003">
    <property type="protein sequence ID" value="KAL3425144.1"/>
    <property type="molecule type" value="Genomic_DNA"/>
</dbReference>
<name>A0ABR4PP76_9HELO</name>
<evidence type="ECO:0000313" key="1">
    <source>
        <dbReference type="EMBL" id="KAL3425144.1"/>
    </source>
</evidence>
<protein>
    <recommendedName>
        <fullName evidence="3">Allorecognition 2</fullName>
    </recommendedName>
</protein>
<accession>A0ABR4PP76</accession>
<keyword evidence="2" id="KW-1185">Reference proteome</keyword>
<reference evidence="1 2" key="1">
    <citation type="submission" date="2024-06" db="EMBL/GenBank/DDBJ databases">
        <title>Complete genome of Phlyctema vagabunda strain 19-DSS-EL-015.</title>
        <authorList>
            <person name="Fiorenzani C."/>
        </authorList>
    </citation>
    <scope>NUCLEOTIDE SEQUENCE [LARGE SCALE GENOMIC DNA]</scope>
    <source>
        <strain evidence="1 2">19-DSS-EL-015</strain>
    </source>
</reference>
<organism evidence="1 2">
    <name type="scientific">Phlyctema vagabunda</name>
    <dbReference type="NCBI Taxonomy" id="108571"/>
    <lineage>
        <taxon>Eukaryota</taxon>
        <taxon>Fungi</taxon>
        <taxon>Dikarya</taxon>
        <taxon>Ascomycota</taxon>
        <taxon>Pezizomycotina</taxon>
        <taxon>Leotiomycetes</taxon>
        <taxon>Helotiales</taxon>
        <taxon>Dermateaceae</taxon>
        <taxon>Phlyctema</taxon>
    </lineage>
</organism>
<gene>
    <name evidence="1" type="ORF">PVAG01_04425</name>
</gene>
<sequence>MVQLRISYTKNTILTTTVKGGYIALDFVPNIGTTNVGNPTTVVNGQSTSINAKKIDGNFDNFVVETRVDFDAGESIELTGIYTYVPCLEGGGIYPMYLQSAGPDDDILTAKGLNSNKTGTYKRI</sequence>
<evidence type="ECO:0000313" key="2">
    <source>
        <dbReference type="Proteomes" id="UP001629113"/>
    </source>
</evidence>
<proteinExistence type="predicted"/>
<evidence type="ECO:0008006" key="3">
    <source>
        <dbReference type="Google" id="ProtNLM"/>
    </source>
</evidence>